<accession>A0A175W9L9</accession>
<dbReference type="Proteomes" id="UP000078237">
    <property type="component" value="Unassembled WGS sequence"/>
</dbReference>
<evidence type="ECO:0000313" key="3">
    <source>
        <dbReference type="EMBL" id="KXX80377.1"/>
    </source>
</evidence>
<evidence type="ECO:0000259" key="2">
    <source>
        <dbReference type="Pfam" id="PF21666"/>
    </source>
</evidence>
<dbReference type="InterPro" id="IPR049207">
    <property type="entry name" value="DUF4246_N"/>
</dbReference>
<dbReference type="OrthoDB" id="415532at2759"/>
<comment type="caution">
    <text evidence="3">The sequence shown here is derived from an EMBL/GenBank/DDBJ whole genome shotgun (WGS) entry which is preliminary data.</text>
</comment>
<dbReference type="AlphaFoldDB" id="A0A175W9L9"/>
<name>A0A175W9L9_9PEZI</name>
<dbReference type="EMBL" id="LCTW02000061">
    <property type="protein sequence ID" value="KXX80377.1"/>
    <property type="molecule type" value="Genomic_DNA"/>
</dbReference>
<dbReference type="InterPro" id="IPR049192">
    <property type="entry name" value="DUF4246_C"/>
</dbReference>
<dbReference type="STRING" id="100816.A0A175W9L9"/>
<dbReference type="Pfam" id="PF21666">
    <property type="entry name" value="DUF4246_N"/>
    <property type="match status" value="1"/>
</dbReference>
<dbReference type="Pfam" id="PF14033">
    <property type="entry name" value="DUF4246"/>
    <property type="match status" value="1"/>
</dbReference>
<protein>
    <submittedName>
        <fullName evidence="3">Uncharacterized protein</fullName>
    </submittedName>
</protein>
<dbReference type="InterPro" id="IPR025340">
    <property type="entry name" value="DUF4246"/>
</dbReference>
<evidence type="ECO:0000313" key="4">
    <source>
        <dbReference type="Proteomes" id="UP000078237"/>
    </source>
</evidence>
<dbReference type="PANTHER" id="PTHR33119:SF1">
    <property type="entry name" value="FE2OG DIOXYGENASE DOMAIN-CONTAINING PROTEIN"/>
    <property type="match status" value="1"/>
</dbReference>
<dbReference type="PANTHER" id="PTHR33119">
    <property type="entry name" value="IFI3P"/>
    <property type="match status" value="1"/>
</dbReference>
<keyword evidence="4" id="KW-1185">Reference proteome</keyword>
<proteinExistence type="predicted"/>
<dbReference type="VEuPathDB" id="FungiDB:MMYC01_203273"/>
<reference evidence="3 4" key="1">
    <citation type="journal article" date="2016" name="Genome Announc.">
        <title>Genome Sequence of Madurella mycetomatis mm55, Isolated from a Human Mycetoma Case in Sudan.</title>
        <authorList>
            <person name="Smit S."/>
            <person name="Derks M.F."/>
            <person name="Bervoets S."/>
            <person name="Fahal A."/>
            <person name="van Leeuwen W."/>
            <person name="van Belkum A."/>
            <person name="van de Sande W.W."/>
        </authorList>
    </citation>
    <scope>NUCLEOTIDE SEQUENCE [LARGE SCALE GENOMIC DNA]</scope>
    <source>
        <strain evidence="4">mm55</strain>
    </source>
</reference>
<organism evidence="3 4">
    <name type="scientific">Madurella mycetomatis</name>
    <dbReference type="NCBI Taxonomy" id="100816"/>
    <lineage>
        <taxon>Eukaryota</taxon>
        <taxon>Fungi</taxon>
        <taxon>Dikarya</taxon>
        <taxon>Ascomycota</taxon>
        <taxon>Pezizomycotina</taxon>
        <taxon>Sordariomycetes</taxon>
        <taxon>Sordariomycetidae</taxon>
        <taxon>Sordariales</taxon>
        <taxon>Sordariales incertae sedis</taxon>
        <taxon>Madurella</taxon>
    </lineage>
</organism>
<feature type="domain" description="DUF4246" evidence="1">
    <location>
        <begin position="90"/>
        <end position="550"/>
    </location>
</feature>
<feature type="domain" description="DUF4246" evidence="2">
    <location>
        <begin position="10"/>
        <end position="73"/>
    </location>
</feature>
<gene>
    <name evidence="3" type="ORF">MMYC01_203273</name>
</gene>
<sequence length="615" mass="70221">MASLPKNMFPGLGLPVEHLGDKAFPLAVDRSWASNGVTLREKRMLDFIGKITDKPGWEVKVFDQDIVSRWRAEADVRLPEFDGDVYLSQDMFNFCIAELRDKSEHFKKTGRVNVLDSEIAIVKSDNAISKELQNELRAGVKVLEDVPEQQKDWHPDSDEMVLDLVHPSLFPVVWGLTRALEEGTVPLDGCIKYIGKGVTVASLKPANDTPVHDSPSRLWGSFQWLPAQVELTEDGAAKITSYINNLHPGAHKNLYSVLERIVAATVPLWEDCLSGFVDRLRIDLGFTGSDDYTYPPGLKYHIPGRAGPKSVWDPITDTYDGVEGEDEDEDDDGWRYDDDFYFWKHQNRVLMYREPREYISQAELASGDNRWNRVKLIYENDHKPLNLRERFPAGIQVIFKLANIHLTPEKPVYSGGTWHVEGTLNEMICASAIYYYDQDNITDSFLAFRQALDDEEITAIPEQNEHQSLEAYLGITQGGPAVQELGKVLTRESRLLVFPNCVQHQVQPFELQDKAKPGHRKILAMFLIDPQRPILSSAHVPPQRRDWWAQELSKDGGLDKLPPEIFNMTVDMVDDFPISWEQAVEFRESLMEERSGFNEAIDDHMAEQYFNFCEH</sequence>
<evidence type="ECO:0000259" key="1">
    <source>
        <dbReference type="Pfam" id="PF14033"/>
    </source>
</evidence>